<reference evidence="1" key="1">
    <citation type="journal article" date="2023" name="Plant J.">
        <title>Genome sequences and population genomics provide insights into the demographic history, inbreeding, and mutation load of two 'living fossil' tree species of Dipteronia.</title>
        <authorList>
            <person name="Feng Y."/>
            <person name="Comes H.P."/>
            <person name="Chen J."/>
            <person name="Zhu S."/>
            <person name="Lu R."/>
            <person name="Zhang X."/>
            <person name="Li P."/>
            <person name="Qiu J."/>
            <person name="Olsen K.M."/>
            <person name="Qiu Y."/>
        </authorList>
    </citation>
    <scope>NUCLEOTIDE SEQUENCE</scope>
    <source>
        <strain evidence="1">KIB01</strain>
    </source>
</reference>
<dbReference type="Proteomes" id="UP001280121">
    <property type="component" value="Unassembled WGS sequence"/>
</dbReference>
<name>A0AAD9TED6_9ROSI</name>
<dbReference type="EMBL" id="JANJYI010000009">
    <property type="protein sequence ID" value="KAK2634228.1"/>
    <property type="molecule type" value="Genomic_DNA"/>
</dbReference>
<evidence type="ECO:0000313" key="2">
    <source>
        <dbReference type="Proteomes" id="UP001280121"/>
    </source>
</evidence>
<comment type="caution">
    <text evidence="1">The sequence shown here is derived from an EMBL/GenBank/DDBJ whole genome shotgun (WGS) entry which is preliminary data.</text>
</comment>
<sequence>MELYPKAAIFRPTGANNNRQWPALIKDTPSNVLHLAALNQISPEVIECWRVIKGARQEKQDAMKGTLVERFKEDRHMLNMAGLANSSE</sequence>
<accession>A0AAD9TED6</accession>
<organism evidence="1 2">
    <name type="scientific">Dipteronia dyeriana</name>
    <dbReference type="NCBI Taxonomy" id="168575"/>
    <lineage>
        <taxon>Eukaryota</taxon>
        <taxon>Viridiplantae</taxon>
        <taxon>Streptophyta</taxon>
        <taxon>Embryophyta</taxon>
        <taxon>Tracheophyta</taxon>
        <taxon>Spermatophyta</taxon>
        <taxon>Magnoliopsida</taxon>
        <taxon>eudicotyledons</taxon>
        <taxon>Gunneridae</taxon>
        <taxon>Pentapetalae</taxon>
        <taxon>rosids</taxon>
        <taxon>malvids</taxon>
        <taxon>Sapindales</taxon>
        <taxon>Sapindaceae</taxon>
        <taxon>Hippocastanoideae</taxon>
        <taxon>Acereae</taxon>
        <taxon>Dipteronia</taxon>
    </lineage>
</organism>
<evidence type="ECO:0000313" key="1">
    <source>
        <dbReference type="EMBL" id="KAK2634228.1"/>
    </source>
</evidence>
<protein>
    <submittedName>
        <fullName evidence="1">Uncharacterized protein</fullName>
    </submittedName>
</protein>
<proteinExistence type="predicted"/>
<dbReference type="AlphaFoldDB" id="A0AAD9TED6"/>
<gene>
    <name evidence="1" type="ORF">Ddye_029020</name>
</gene>
<keyword evidence="2" id="KW-1185">Reference proteome</keyword>